<dbReference type="Pfam" id="PF10613">
    <property type="entry name" value="Lig_chan-Glu_bd"/>
    <property type="match status" value="1"/>
</dbReference>
<comment type="caution">
    <text evidence="17">The sequence shown here is derived from an EMBL/GenBank/DDBJ whole genome shotgun (WGS) entry which is preliminary data.</text>
</comment>
<keyword evidence="6 13" id="KW-1133">Transmembrane helix</keyword>
<keyword evidence="18" id="KW-1185">Reference proteome</keyword>
<evidence type="ECO:0000256" key="2">
    <source>
        <dbReference type="ARBA" id="ARBA00008685"/>
    </source>
</evidence>
<keyword evidence="7" id="KW-0406">Ion transport</keyword>
<comment type="similarity">
    <text evidence="2">Belongs to the glutamate-gated ion channel (TC 1.A.10.1) family.</text>
</comment>
<keyword evidence="5 13" id="KW-0812">Transmembrane</keyword>
<feature type="domain" description="Ionotropic glutamate receptor C-terminal" evidence="15">
    <location>
        <begin position="360"/>
        <end position="485"/>
    </location>
</feature>
<dbReference type="PANTHER" id="PTHR42643">
    <property type="entry name" value="IONOTROPIC RECEPTOR 20A-RELATED"/>
    <property type="match status" value="1"/>
</dbReference>
<evidence type="ECO:0000256" key="14">
    <source>
        <dbReference type="SAM" id="SignalP"/>
    </source>
</evidence>
<keyword evidence="10" id="KW-0325">Glycoprotein</keyword>
<evidence type="ECO:0000256" key="1">
    <source>
        <dbReference type="ARBA" id="ARBA00004651"/>
    </source>
</evidence>
<feature type="signal peptide" evidence="14">
    <location>
        <begin position="1"/>
        <end position="27"/>
    </location>
</feature>
<dbReference type="OrthoDB" id="6117597at2759"/>
<protein>
    <submittedName>
        <fullName evidence="17">Uncharacterized protein</fullName>
    </submittedName>
</protein>
<keyword evidence="8 13" id="KW-0472">Membrane</keyword>
<evidence type="ECO:0000256" key="13">
    <source>
        <dbReference type="SAM" id="Phobius"/>
    </source>
</evidence>
<dbReference type="AlphaFoldDB" id="A0A8J2LQG0"/>
<evidence type="ECO:0000313" key="17">
    <source>
        <dbReference type="EMBL" id="CAG7834667.1"/>
    </source>
</evidence>
<keyword evidence="9" id="KW-0675">Receptor</keyword>
<keyword evidence="4" id="KW-1003">Cell membrane</keyword>
<reference evidence="17" key="1">
    <citation type="submission" date="2021-06" db="EMBL/GenBank/DDBJ databases">
        <authorList>
            <person name="Hodson N. C."/>
            <person name="Mongue J. A."/>
            <person name="Jaron S. K."/>
        </authorList>
    </citation>
    <scope>NUCLEOTIDE SEQUENCE</scope>
</reference>
<evidence type="ECO:0000256" key="8">
    <source>
        <dbReference type="ARBA" id="ARBA00023136"/>
    </source>
</evidence>
<dbReference type="InterPro" id="IPR052192">
    <property type="entry name" value="Insect_Ionotropic_Sensory_Rcpt"/>
</dbReference>
<dbReference type="InterPro" id="IPR019594">
    <property type="entry name" value="Glu/Gly-bd"/>
</dbReference>
<accession>A0A8J2LQG0</accession>
<dbReference type="EMBL" id="CAJVCH010570322">
    <property type="protein sequence ID" value="CAG7834667.1"/>
    <property type="molecule type" value="Genomic_DNA"/>
</dbReference>
<feature type="domain" description="Ionotropic glutamate receptor L-glutamate and glycine-binding" evidence="16">
    <location>
        <begin position="248"/>
        <end position="335"/>
    </location>
</feature>
<evidence type="ECO:0000313" key="18">
    <source>
        <dbReference type="Proteomes" id="UP000708208"/>
    </source>
</evidence>
<dbReference type="PANTHER" id="PTHR42643:SF24">
    <property type="entry name" value="IONOTROPIC RECEPTOR 60A"/>
    <property type="match status" value="1"/>
</dbReference>
<keyword evidence="11" id="KW-1071">Ligand-gated ion channel</keyword>
<comment type="subcellular location">
    <subcellularLocation>
        <location evidence="1">Cell membrane</location>
        <topology evidence="1">Multi-pass membrane protein</topology>
    </subcellularLocation>
</comment>
<feature type="chain" id="PRO_5035208503" evidence="14">
    <location>
        <begin position="28"/>
        <end position="581"/>
    </location>
</feature>
<evidence type="ECO:0000259" key="16">
    <source>
        <dbReference type="Pfam" id="PF10613"/>
    </source>
</evidence>
<dbReference type="GO" id="GO:0015276">
    <property type="term" value="F:ligand-gated monoatomic ion channel activity"/>
    <property type="evidence" value="ECO:0007669"/>
    <property type="project" value="InterPro"/>
</dbReference>
<dbReference type="Proteomes" id="UP000708208">
    <property type="component" value="Unassembled WGS sequence"/>
</dbReference>
<feature type="transmembrane region" description="Helical" evidence="13">
    <location>
        <begin position="354"/>
        <end position="374"/>
    </location>
</feature>
<keyword evidence="14" id="KW-0732">Signal</keyword>
<evidence type="ECO:0000256" key="12">
    <source>
        <dbReference type="ARBA" id="ARBA00023303"/>
    </source>
</evidence>
<dbReference type="GO" id="GO:0050906">
    <property type="term" value="P:detection of stimulus involved in sensory perception"/>
    <property type="evidence" value="ECO:0007669"/>
    <property type="project" value="UniProtKB-ARBA"/>
</dbReference>
<evidence type="ECO:0000256" key="5">
    <source>
        <dbReference type="ARBA" id="ARBA00022692"/>
    </source>
</evidence>
<dbReference type="Pfam" id="PF00060">
    <property type="entry name" value="Lig_chan"/>
    <property type="match status" value="1"/>
</dbReference>
<evidence type="ECO:0000256" key="7">
    <source>
        <dbReference type="ARBA" id="ARBA00023065"/>
    </source>
</evidence>
<evidence type="ECO:0000256" key="6">
    <source>
        <dbReference type="ARBA" id="ARBA00022989"/>
    </source>
</evidence>
<feature type="transmembrane region" description="Helical" evidence="13">
    <location>
        <begin position="413"/>
        <end position="434"/>
    </location>
</feature>
<evidence type="ECO:0000256" key="11">
    <source>
        <dbReference type="ARBA" id="ARBA00023286"/>
    </source>
</evidence>
<evidence type="ECO:0000256" key="3">
    <source>
        <dbReference type="ARBA" id="ARBA00022448"/>
    </source>
</evidence>
<keyword evidence="3" id="KW-0813">Transport</keyword>
<evidence type="ECO:0000259" key="15">
    <source>
        <dbReference type="Pfam" id="PF00060"/>
    </source>
</evidence>
<sequence length="581" mass="66698">MKQTKCFLIHWESLLLAIFIESKKVGSFEHDLYRNSQDYSSHIIAFNVPLELFHWQSFKVILGKESTGYRTRDFLERFERLLRFYEADVEVIHADQIEFHNETANQELTPSARYFGFFKPDEFIQLSLKVPKFPTHRWIIVNNSSIHDWLQVLQKFRLSLDSNIYLVNDSNSEFYQVLEIYKICSTCSVQVSHVCSINRTNGVLQGKFCNVEKYQRRQNLQGFTVRAIALTVNPFDVNAVLGPNKTWCLIGGMWVEIFRILETEFNISTTVEILQGYKFGKFDPVTKTWDGILGAVSSGQVDISLNPLSLAVDRVPYIDYAISVHSVGIRIYIRRSVESKKIHWSFFTNPFSRNLLFAVFLCCSSLAVIMQLVVNARPNKDKIFNFYNTCWIMLAALCQKGSHITPDSPSAKLIFILAYLTFLIVFCAYSATLTSQLSVPQSMKLPFKNLKELLTARGWSGGPIRGDFTYNVMEKTCPEILATSTNSSLNSQCTLLTHTWKTVVEPIKPLLPSNFAEGLNKSLREKFAFITTVTGARYILNTEMRDSDACQIYEINKDTLSSNLGLAFRKQFPLRKLFNYQ</sequence>
<dbReference type="GO" id="GO:0005886">
    <property type="term" value="C:plasma membrane"/>
    <property type="evidence" value="ECO:0007669"/>
    <property type="project" value="UniProtKB-SubCell"/>
</dbReference>
<proteinExistence type="inferred from homology"/>
<evidence type="ECO:0000256" key="4">
    <source>
        <dbReference type="ARBA" id="ARBA00022475"/>
    </source>
</evidence>
<organism evidence="17 18">
    <name type="scientific">Allacma fusca</name>
    <dbReference type="NCBI Taxonomy" id="39272"/>
    <lineage>
        <taxon>Eukaryota</taxon>
        <taxon>Metazoa</taxon>
        <taxon>Ecdysozoa</taxon>
        <taxon>Arthropoda</taxon>
        <taxon>Hexapoda</taxon>
        <taxon>Collembola</taxon>
        <taxon>Symphypleona</taxon>
        <taxon>Sminthuridae</taxon>
        <taxon>Allacma</taxon>
    </lineage>
</organism>
<gene>
    <name evidence="17" type="ORF">AFUS01_LOCUS44145</name>
</gene>
<evidence type="ECO:0000256" key="10">
    <source>
        <dbReference type="ARBA" id="ARBA00023180"/>
    </source>
</evidence>
<keyword evidence="12" id="KW-0407">Ion channel</keyword>
<name>A0A8J2LQG0_9HEXA</name>
<evidence type="ECO:0000256" key="9">
    <source>
        <dbReference type="ARBA" id="ARBA00023170"/>
    </source>
</evidence>
<dbReference type="InterPro" id="IPR001320">
    <property type="entry name" value="Iontro_rcpt_C"/>
</dbReference>